<dbReference type="Proteomes" id="UP001150538">
    <property type="component" value="Unassembled WGS sequence"/>
</dbReference>
<gene>
    <name evidence="1" type="ORF">H4219_005700</name>
</gene>
<reference evidence="1" key="1">
    <citation type="submission" date="2022-07" db="EMBL/GenBank/DDBJ databases">
        <title>Phylogenomic reconstructions and comparative analyses of Kickxellomycotina fungi.</title>
        <authorList>
            <person name="Reynolds N.K."/>
            <person name="Stajich J.E."/>
            <person name="Barry K."/>
            <person name="Grigoriev I.V."/>
            <person name="Crous P."/>
            <person name="Smith M.E."/>
        </authorList>
    </citation>
    <scope>NUCLEOTIDE SEQUENCE</scope>
    <source>
        <strain evidence="1">NBRC 100468</strain>
    </source>
</reference>
<dbReference type="AlphaFoldDB" id="A0A9W7ZNC9"/>
<evidence type="ECO:0000313" key="2">
    <source>
        <dbReference type="Proteomes" id="UP001150538"/>
    </source>
</evidence>
<accession>A0A9W7ZNC9</accession>
<proteinExistence type="predicted"/>
<organism evidence="1 2">
    <name type="scientific">Mycoemilia scoparia</name>
    <dbReference type="NCBI Taxonomy" id="417184"/>
    <lineage>
        <taxon>Eukaryota</taxon>
        <taxon>Fungi</taxon>
        <taxon>Fungi incertae sedis</taxon>
        <taxon>Zoopagomycota</taxon>
        <taxon>Kickxellomycotina</taxon>
        <taxon>Kickxellomycetes</taxon>
        <taxon>Kickxellales</taxon>
        <taxon>Kickxellaceae</taxon>
        <taxon>Mycoemilia</taxon>
    </lineage>
</organism>
<comment type="caution">
    <text evidence="1">The sequence shown here is derived from an EMBL/GenBank/DDBJ whole genome shotgun (WGS) entry which is preliminary data.</text>
</comment>
<keyword evidence="2" id="KW-1185">Reference proteome</keyword>
<evidence type="ECO:0000313" key="1">
    <source>
        <dbReference type="EMBL" id="KAJ1912185.1"/>
    </source>
</evidence>
<dbReference type="EMBL" id="JANBPU010000370">
    <property type="protein sequence ID" value="KAJ1912185.1"/>
    <property type="molecule type" value="Genomic_DNA"/>
</dbReference>
<protein>
    <submittedName>
        <fullName evidence="1">Uncharacterized protein</fullName>
    </submittedName>
</protein>
<sequence length="616" mass="70964">MPNIELYQLVNGYVKELDIKPTGTMISSLVLAFIKGLRINDALNLLQVSKRQKLRLPVETGSQIIELIKEIIDDLNTKKMLDGSNSEFVCSVRNLIRDYYGINLIDRPYISGQQIDRNSHFDKDYKVLSNRYLTISESTSFQTLLSIPWLFTSIDDIEAIWYFCDNNNNNKSQNLLKSIESQLTYLKAIDRVLEAHNGNSDITNTKADQKRVWRLLVNYRLYYIKNNKPKKSNHNIGTSTRMVIKSDILLTMMKIATKTVSTDDSYMLVDWLIDYSTDNLKQQKTSYPSNGYKDATTNLEMMKNYIDALRYVIDRLESDYWKLRIEKDNSRLLIVNSRGLDKVKTVTKNGIATRKRKRSRLNQNALIGGKQLIIENGVNQLWYHYNKYWATSSLDCIENANSGSIDQVILDMKLNLGRIFVSCFGDTEKCFKILDDLSTSAPRKASNDNSKMMDLGLQISECFVGYPRLYLEYIERSKPKLLTMMDHIDSNSIGIGLIDIISTWKQWNEYKYQIFGHLLSSSFKDISWDKVESALVIMICRILKHSKTCRIGIPEYPIGIPSSLESHYHDVAINVFMKQIDTGMSLTEEIEVKTWAKHVCEALSKPDDLVLDTLNL</sequence>
<name>A0A9W7ZNC9_9FUNG</name>